<comment type="caution">
    <text evidence="1">The sequence shown here is derived from an EMBL/GenBank/DDBJ whole genome shotgun (WGS) entry which is preliminary data.</text>
</comment>
<sequence>MDMDAIQERLFALQDLKYRQFHAGLMPTIDKERIIGVRMPALRKLARELKGTAEAEAFLLALPHHYYEENNLHGLLLCARSGYEETVAGLEVFLPHVDNWATCDLLSPRAFRAHPPQLPGQIRRWLDSRETYTVRFGLGMLMSLYLDDFFRPEYLDWAAQVRHEDYYVRMMAAWYFATALAKQYDAALPYLTGRRLEQWTHNKTIQKAVESYRITPEHKDALRALRWKNS</sequence>
<dbReference type="SUPFAM" id="SSF48371">
    <property type="entry name" value="ARM repeat"/>
    <property type="match status" value="1"/>
</dbReference>
<proteinExistence type="predicted"/>
<dbReference type="Proteomes" id="UP000760668">
    <property type="component" value="Unassembled WGS sequence"/>
</dbReference>
<organism evidence="1 2">
    <name type="scientific">Pseudoflavonifractor capillosus</name>
    <dbReference type="NCBI Taxonomy" id="106588"/>
    <lineage>
        <taxon>Bacteria</taxon>
        <taxon>Bacillati</taxon>
        <taxon>Bacillota</taxon>
        <taxon>Clostridia</taxon>
        <taxon>Eubacteriales</taxon>
        <taxon>Oscillospiraceae</taxon>
        <taxon>Pseudoflavonifractor</taxon>
    </lineage>
</organism>
<protein>
    <submittedName>
        <fullName evidence="1">DNA alkylation repair protein</fullName>
    </submittedName>
</protein>
<dbReference type="EMBL" id="DYUC01000105">
    <property type="protein sequence ID" value="HJG87403.1"/>
    <property type="molecule type" value="Genomic_DNA"/>
</dbReference>
<reference evidence="1" key="1">
    <citation type="journal article" date="2021" name="PeerJ">
        <title>Extensive microbial diversity within the chicken gut microbiome revealed by metagenomics and culture.</title>
        <authorList>
            <person name="Gilroy R."/>
            <person name="Ravi A."/>
            <person name="Getino M."/>
            <person name="Pursley I."/>
            <person name="Horton D.L."/>
            <person name="Alikhan N.F."/>
            <person name="Baker D."/>
            <person name="Gharbi K."/>
            <person name="Hall N."/>
            <person name="Watson M."/>
            <person name="Adriaenssens E.M."/>
            <person name="Foster-Nyarko E."/>
            <person name="Jarju S."/>
            <person name="Secka A."/>
            <person name="Antonio M."/>
            <person name="Oren A."/>
            <person name="Chaudhuri R.R."/>
            <person name="La Ragione R."/>
            <person name="Hildebrand F."/>
            <person name="Pallen M.J."/>
        </authorList>
    </citation>
    <scope>NUCLEOTIDE SEQUENCE</scope>
    <source>
        <strain evidence="1">CHK179-5677</strain>
    </source>
</reference>
<dbReference type="PANTHER" id="PTHR34070:SF1">
    <property type="entry name" value="DNA ALKYLATION REPAIR PROTEIN"/>
    <property type="match status" value="1"/>
</dbReference>
<dbReference type="InterPro" id="IPR014825">
    <property type="entry name" value="DNA_alkylation"/>
</dbReference>
<evidence type="ECO:0000313" key="1">
    <source>
        <dbReference type="EMBL" id="HJG87403.1"/>
    </source>
</evidence>
<dbReference type="Pfam" id="PF08713">
    <property type="entry name" value="DNA_alkylation"/>
    <property type="match status" value="1"/>
</dbReference>
<dbReference type="PANTHER" id="PTHR34070">
    <property type="entry name" value="ARMADILLO-TYPE FOLD"/>
    <property type="match status" value="1"/>
</dbReference>
<dbReference type="InterPro" id="IPR016024">
    <property type="entry name" value="ARM-type_fold"/>
</dbReference>
<name>A0A921MMP1_9FIRM</name>
<gene>
    <name evidence="1" type="ORF">K8V01_10355</name>
</gene>
<dbReference type="RefSeq" id="WP_295368814.1">
    <property type="nucleotide sequence ID" value="NZ_DYUC01000105.1"/>
</dbReference>
<evidence type="ECO:0000313" key="2">
    <source>
        <dbReference type="Proteomes" id="UP000760668"/>
    </source>
</evidence>
<reference evidence="1" key="2">
    <citation type="submission" date="2021-09" db="EMBL/GenBank/DDBJ databases">
        <authorList>
            <person name="Gilroy R."/>
        </authorList>
    </citation>
    <scope>NUCLEOTIDE SEQUENCE</scope>
    <source>
        <strain evidence="1">CHK179-5677</strain>
    </source>
</reference>
<dbReference type="Gene3D" id="1.25.10.90">
    <property type="match status" value="1"/>
</dbReference>
<dbReference type="CDD" id="cd06561">
    <property type="entry name" value="AlkD_like"/>
    <property type="match status" value="1"/>
</dbReference>
<accession>A0A921MMP1</accession>
<dbReference type="AlphaFoldDB" id="A0A921MMP1"/>